<feature type="transmembrane region" description="Helical" evidence="1">
    <location>
        <begin position="432"/>
        <end position="455"/>
    </location>
</feature>
<gene>
    <name evidence="2" type="ORF">DY023_01165</name>
</gene>
<dbReference type="EMBL" id="QUAB01000011">
    <property type="protein sequence ID" value="REJ08372.1"/>
    <property type="molecule type" value="Genomic_DNA"/>
</dbReference>
<protein>
    <submittedName>
        <fullName evidence="2">Polyketide antibiotic transporter</fullName>
    </submittedName>
</protein>
<keyword evidence="1" id="KW-0812">Transmembrane</keyword>
<feature type="transmembrane region" description="Helical" evidence="1">
    <location>
        <begin position="509"/>
        <end position="528"/>
    </location>
</feature>
<keyword evidence="1" id="KW-0472">Membrane</keyword>
<proteinExistence type="predicted"/>
<keyword evidence="1" id="KW-1133">Transmembrane helix</keyword>
<feature type="transmembrane region" description="Helical" evidence="1">
    <location>
        <begin position="72"/>
        <end position="94"/>
    </location>
</feature>
<feature type="transmembrane region" description="Helical" evidence="1">
    <location>
        <begin position="462"/>
        <end position="483"/>
    </location>
</feature>
<dbReference type="Proteomes" id="UP000262172">
    <property type="component" value="Unassembled WGS sequence"/>
</dbReference>
<feature type="transmembrane region" description="Helical" evidence="1">
    <location>
        <begin position="115"/>
        <end position="144"/>
    </location>
</feature>
<name>A0A371NYH1_9MICO</name>
<feature type="transmembrane region" description="Helical" evidence="1">
    <location>
        <begin position="186"/>
        <end position="205"/>
    </location>
</feature>
<feature type="transmembrane region" description="Helical" evidence="1">
    <location>
        <begin position="150"/>
        <end position="174"/>
    </location>
</feature>
<feature type="transmembrane region" description="Helical" evidence="1">
    <location>
        <begin position="392"/>
        <end position="412"/>
    </location>
</feature>
<feature type="transmembrane region" description="Helical" evidence="1">
    <location>
        <begin position="298"/>
        <end position="319"/>
    </location>
</feature>
<sequence length="537" mass="55899">MNALLRQRLRRDRVQLLLWILGTVALAATAVGGVTESYGDLADRTAVLATVMANPVILMFRGLPSGAGEAQVALFLILPFLAMLAAFMSTFLAVRHTRAEEEQGRAELISATPAARVTPLAATIVHGMLANVVLGLLISLVYLGSGYPAAGSWIVGLATASVGLCFLGVGLLSAQLMRTSRGANSLAVWILVATYVMAGLGNALGTPSDDLTRMESGWLAWLSPFGWAENTRPYADDAVWPALLGIGVGALLTAVAFAVQSVRDLGEGIVPQRHGRRWAPASLGTPIGLVWHLTRGSVLGWAIGGFLTGLLATSLAAVVNEIGTKIEAVQKIFESLSQQGGLESGMVVIFYIIAGVLAACAAVQTVCRARQEEVHGTAEPVLASAVDRVRWLGGYLVVAFAAVVLTIAGALLGSTLGAARSETGSELMNDAVVAGLGQGIAACVFLSITALVFVLVPRATIVAGWVLVLVGLIIGMFGPLFSLPDWLTGLSPFTQTPELGGNGDIDLKGVWWLTATAVVAAVASLGLMRRRELHPAG</sequence>
<dbReference type="AlphaFoldDB" id="A0A371NYH1"/>
<evidence type="ECO:0000313" key="3">
    <source>
        <dbReference type="Proteomes" id="UP000262172"/>
    </source>
</evidence>
<evidence type="ECO:0000313" key="2">
    <source>
        <dbReference type="EMBL" id="REJ08372.1"/>
    </source>
</evidence>
<organism evidence="2 3">
    <name type="scientific">Microbacterium bovistercoris</name>
    <dbReference type="NCBI Taxonomy" id="2293570"/>
    <lineage>
        <taxon>Bacteria</taxon>
        <taxon>Bacillati</taxon>
        <taxon>Actinomycetota</taxon>
        <taxon>Actinomycetes</taxon>
        <taxon>Micrococcales</taxon>
        <taxon>Microbacteriaceae</taxon>
        <taxon>Microbacterium</taxon>
    </lineage>
</organism>
<keyword evidence="3" id="KW-1185">Reference proteome</keyword>
<accession>A0A371NYH1</accession>
<feature type="transmembrane region" description="Helical" evidence="1">
    <location>
        <begin position="238"/>
        <end position="259"/>
    </location>
</feature>
<dbReference type="RefSeq" id="WP_116240511.1">
    <property type="nucleotide sequence ID" value="NZ_QUAB01000011.1"/>
</dbReference>
<dbReference type="OrthoDB" id="2014935at2"/>
<reference evidence="2 3" key="1">
    <citation type="submission" date="2018-08" db="EMBL/GenBank/DDBJ databases">
        <title>Isolation, diversity and antifungal activity of Actinobacteria from cow dung.</title>
        <authorList>
            <person name="Ling L."/>
        </authorList>
    </citation>
    <scope>NUCLEOTIDE SEQUENCE [LARGE SCALE GENOMIC DNA]</scope>
    <source>
        <strain evidence="2 3">NEAU-LLE</strain>
    </source>
</reference>
<evidence type="ECO:0000256" key="1">
    <source>
        <dbReference type="SAM" id="Phobius"/>
    </source>
</evidence>
<feature type="transmembrane region" description="Helical" evidence="1">
    <location>
        <begin position="344"/>
        <end position="363"/>
    </location>
</feature>
<comment type="caution">
    <text evidence="2">The sequence shown here is derived from an EMBL/GenBank/DDBJ whole genome shotgun (WGS) entry which is preliminary data.</text>
</comment>